<dbReference type="PANTHER" id="PTHR13144">
    <property type="entry name" value="TEX261 PROTEIN"/>
    <property type="match status" value="1"/>
</dbReference>
<evidence type="ECO:0000256" key="5">
    <source>
        <dbReference type="ARBA" id="ARBA00023136"/>
    </source>
</evidence>
<evidence type="ECO:0000256" key="3">
    <source>
        <dbReference type="ARBA" id="ARBA00022692"/>
    </source>
</evidence>
<proteinExistence type="inferred from homology"/>
<dbReference type="Proteomes" id="UP001182556">
    <property type="component" value="Unassembled WGS sequence"/>
</dbReference>
<dbReference type="PANTHER" id="PTHR13144:SF0">
    <property type="entry name" value="PROTEIN TEX261"/>
    <property type="match status" value="1"/>
</dbReference>
<feature type="region of interest" description="Disordered" evidence="6">
    <location>
        <begin position="337"/>
        <end position="381"/>
    </location>
</feature>
<comment type="caution">
    <text evidence="8">The sequence shown here is derived from an EMBL/GenBank/DDBJ whole genome shotgun (WGS) entry which is preliminary data.</text>
</comment>
<sequence length="381" mass="41834">MALLHWLSYAGGLAAFLFVTLSLASGLLWIAELIEEHSRYAKTIGMRAIYVIISLHVILVFTDSLPILPTALSILAHLTYLTNFSSTWPYISLTSPRFIASCLFVVADHFTWFFHFAAKASEAKRHRVPKYRYGGSSYNEGPAFMDVAAFFAICVWFVPLFLFLSLSANDNALPSFDTSPSIPSSPSHGALHVDLTTPPVGSLSQGTHRRHRARTSTSLVKSALNPILSFLPLLRSGRRKNEEGLIAPRTPVRGSPLHSPVAMAQSYFPWGSDAKPQASSSGSPNAHLAQPDVRNRARTPPPPRRVQSEAQVQHVVNPRGVATRHGIPAFADEIEEKVQRTASPDEVFNGPRMSLGPSDSERVLGEVLDSHGPTRRKNKND</sequence>
<dbReference type="GO" id="GO:0006888">
    <property type="term" value="P:endoplasmic reticulum to Golgi vesicle-mediated transport"/>
    <property type="evidence" value="ECO:0007669"/>
    <property type="project" value="InterPro"/>
</dbReference>
<evidence type="ECO:0000256" key="6">
    <source>
        <dbReference type="SAM" id="MobiDB-lite"/>
    </source>
</evidence>
<dbReference type="GO" id="GO:0000139">
    <property type="term" value="C:Golgi membrane"/>
    <property type="evidence" value="ECO:0007669"/>
    <property type="project" value="TreeGrafter"/>
</dbReference>
<feature type="region of interest" description="Disordered" evidence="6">
    <location>
        <begin position="269"/>
        <end position="313"/>
    </location>
</feature>
<reference evidence="8" key="1">
    <citation type="submission" date="2023-02" db="EMBL/GenBank/DDBJ databases">
        <title>Identification and recombinant expression of a fungal hydrolase from Papiliotrema laurentii that hydrolyzes apple cutin and clears colloidal polyester polyurethane.</title>
        <authorList>
            <consortium name="DOE Joint Genome Institute"/>
            <person name="Roman V.A."/>
            <person name="Bojanowski C."/>
            <person name="Crable B.R."/>
            <person name="Wagner D.N."/>
            <person name="Hung C.S."/>
            <person name="Nadeau L.J."/>
            <person name="Schratz L."/>
            <person name="Haridas S."/>
            <person name="Pangilinan J."/>
            <person name="Lipzen A."/>
            <person name="Na H."/>
            <person name="Yan M."/>
            <person name="Ng V."/>
            <person name="Grigoriev I.V."/>
            <person name="Spatafora J.W."/>
            <person name="Barlow D."/>
            <person name="Biffinger J."/>
            <person name="Kelley-Loughnane N."/>
            <person name="Varaljay V.A."/>
            <person name="Crookes-Goodson W.J."/>
        </authorList>
    </citation>
    <scope>NUCLEOTIDE SEQUENCE</scope>
    <source>
        <strain evidence="8">5307AH</strain>
    </source>
</reference>
<feature type="transmembrane region" description="Helical" evidence="7">
    <location>
        <begin position="147"/>
        <end position="166"/>
    </location>
</feature>
<dbReference type="Pfam" id="PF04148">
    <property type="entry name" value="Erv26"/>
    <property type="match status" value="1"/>
</dbReference>
<evidence type="ECO:0000313" key="8">
    <source>
        <dbReference type="EMBL" id="KAK1921375.1"/>
    </source>
</evidence>
<evidence type="ECO:0000256" key="7">
    <source>
        <dbReference type="SAM" id="Phobius"/>
    </source>
</evidence>
<dbReference type="GO" id="GO:0097020">
    <property type="term" value="F:COPII receptor activity"/>
    <property type="evidence" value="ECO:0007669"/>
    <property type="project" value="InterPro"/>
</dbReference>
<comment type="subcellular location">
    <subcellularLocation>
        <location evidence="1">Membrane</location>
        <topology evidence="1">Multi-pass membrane protein</topology>
    </subcellularLocation>
</comment>
<protein>
    <submittedName>
        <fullName evidence="8">Endoplasmic reticulum protein</fullName>
    </submittedName>
</protein>
<dbReference type="GO" id="GO:0005789">
    <property type="term" value="C:endoplasmic reticulum membrane"/>
    <property type="evidence" value="ECO:0007669"/>
    <property type="project" value="TreeGrafter"/>
</dbReference>
<keyword evidence="9" id="KW-1185">Reference proteome</keyword>
<gene>
    <name evidence="8" type="ORF">DB88DRAFT_458004</name>
</gene>
<keyword evidence="4 7" id="KW-1133">Transmembrane helix</keyword>
<evidence type="ECO:0000313" key="9">
    <source>
        <dbReference type="Proteomes" id="UP001182556"/>
    </source>
</evidence>
<dbReference type="EMBL" id="JAODAN010000011">
    <property type="protein sequence ID" value="KAK1921375.1"/>
    <property type="molecule type" value="Genomic_DNA"/>
</dbReference>
<dbReference type="InterPro" id="IPR007277">
    <property type="entry name" value="Svp26/Tex261"/>
</dbReference>
<evidence type="ECO:0000256" key="4">
    <source>
        <dbReference type="ARBA" id="ARBA00022989"/>
    </source>
</evidence>
<evidence type="ECO:0000256" key="1">
    <source>
        <dbReference type="ARBA" id="ARBA00004141"/>
    </source>
</evidence>
<dbReference type="AlphaFoldDB" id="A0AAD9CVN8"/>
<name>A0AAD9CVN8_PAPLA</name>
<feature type="transmembrane region" description="Helical" evidence="7">
    <location>
        <begin position="50"/>
        <end position="78"/>
    </location>
</feature>
<keyword evidence="5 7" id="KW-0472">Membrane</keyword>
<keyword evidence="3 7" id="KW-0812">Transmembrane</keyword>
<feature type="transmembrane region" description="Helical" evidence="7">
    <location>
        <begin position="6"/>
        <end position="30"/>
    </location>
</feature>
<evidence type="ECO:0000256" key="2">
    <source>
        <dbReference type="ARBA" id="ARBA00008096"/>
    </source>
</evidence>
<organism evidence="8 9">
    <name type="scientific">Papiliotrema laurentii</name>
    <name type="common">Cryptococcus laurentii</name>
    <dbReference type="NCBI Taxonomy" id="5418"/>
    <lineage>
        <taxon>Eukaryota</taxon>
        <taxon>Fungi</taxon>
        <taxon>Dikarya</taxon>
        <taxon>Basidiomycota</taxon>
        <taxon>Agaricomycotina</taxon>
        <taxon>Tremellomycetes</taxon>
        <taxon>Tremellales</taxon>
        <taxon>Rhynchogastremaceae</taxon>
        <taxon>Papiliotrema</taxon>
    </lineage>
</organism>
<feature type="region of interest" description="Disordered" evidence="6">
    <location>
        <begin position="195"/>
        <end position="217"/>
    </location>
</feature>
<comment type="similarity">
    <text evidence="2">Belongs to the SVP26 family.</text>
</comment>
<dbReference type="GO" id="GO:0030134">
    <property type="term" value="C:COPII-coated ER to Golgi transport vesicle"/>
    <property type="evidence" value="ECO:0007669"/>
    <property type="project" value="TreeGrafter"/>
</dbReference>
<feature type="transmembrane region" description="Helical" evidence="7">
    <location>
        <begin position="98"/>
        <end position="118"/>
    </location>
</feature>
<accession>A0AAD9CVN8</accession>